<dbReference type="EMBL" id="BOOR01000056">
    <property type="protein sequence ID" value="GII57868.1"/>
    <property type="molecule type" value="Genomic_DNA"/>
</dbReference>
<organism evidence="2 3">
    <name type="scientific">Planotetraspora thailandica</name>
    <dbReference type="NCBI Taxonomy" id="487172"/>
    <lineage>
        <taxon>Bacteria</taxon>
        <taxon>Bacillati</taxon>
        <taxon>Actinomycetota</taxon>
        <taxon>Actinomycetes</taxon>
        <taxon>Streptosporangiales</taxon>
        <taxon>Streptosporangiaceae</taxon>
        <taxon>Planotetraspora</taxon>
    </lineage>
</organism>
<evidence type="ECO:0000313" key="3">
    <source>
        <dbReference type="Proteomes" id="UP000605992"/>
    </source>
</evidence>
<dbReference type="NCBIfam" id="NF011972">
    <property type="entry name" value="PRK15443.1-3"/>
    <property type="match status" value="1"/>
</dbReference>
<dbReference type="Gene3D" id="1.10.1510.20">
    <property type="entry name" value="Propanediol/glycerol dehydratase, small subunit"/>
    <property type="match status" value="1"/>
</dbReference>
<feature type="compositionally biased region" description="Basic and acidic residues" evidence="1">
    <location>
        <begin position="1"/>
        <end position="10"/>
    </location>
</feature>
<feature type="region of interest" description="Disordered" evidence="1">
    <location>
        <begin position="1"/>
        <end position="21"/>
    </location>
</feature>
<gene>
    <name evidence="2" type="ORF">Pth03_62570</name>
</gene>
<evidence type="ECO:0000313" key="2">
    <source>
        <dbReference type="EMBL" id="GII57868.1"/>
    </source>
</evidence>
<protein>
    <submittedName>
        <fullName evidence="2">Glycerol dehydrogenase</fullName>
    </submittedName>
</protein>
<accession>A0A8J3V5R2</accession>
<dbReference type="SUPFAM" id="SSF47148">
    <property type="entry name" value="Diol dehydratase, gamma subunit"/>
    <property type="match status" value="1"/>
</dbReference>
<comment type="caution">
    <text evidence="2">The sequence shown here is derived from an EMBL/GenBank/DDBJ whole genome shotgun (WGS) entry which is preliminary data.</text>
</comment>
<reference evidence="2" key="1">
    <citation type="submission" date="2021-01" db="EMBL/GenBank/DDBJ databases">
        <title>Whole genome shotgun sequence of Planotetraspora thailandica NBRC 104271.</title>
        <authorList>
            <person name="Komaki H."/>
            <person name="Tamura T."/>
        </authorList>
    </citation>
    <scope>NUCLEOTIDE SEQUENCE</scope>
    <source>
        <strain evidence="2">NBRC 104271</strain>
    </source>
</reference>
<dbReference type="InterPro" id="IPR003207">
    <property type="entry name" value="Ppandiol/glycerol_DeHydtase_su"/>
</dbReference>
<dbReference type="InterPro" id="IPR036091">
    <property type="entry name" value="Prodiol/glycerol_DeHase__sf_su"/>
</dbReference>
<evidence type="ECO:0000256" key="1">
    <source>
        <dbReference type="SAM" id="MobiDB-lite"/>
    </source>
</evidence>
<keyword evidence="3" id="KW-1185">Reference proteome</keyword>
<dbReference type="AlphaFoldDB" id="A0A8J3V5R2"/>
<dbReference type="PIRSF" id="PIRSF018505">
    <property type="entry name" value="Prpndl_dhdrts_sm"/>
    <property type="match status" value="1"/>
</dbReference>
<dbReference type="RefSeq" id="WP_203947984.1">
    <property type="nucleotide sequence ID" value="NZ_BOOR01000056.1"/>
</dbReference>
<dbReference type="Pfam" id="PF02287">
    <property type="entry name" value="Dehydratase_SU"/>
    <property type="match status" value="1"/>
</dbReference>
<dbReference type="Proteomes" id="UP000605992">
    <property type="component" value="Unassembled WGS sequence"/>
</dbReference>
<sequence>MNPLDPRRDYPLASQRPELLRTPTGKRLDEITMEAVLAGEVTADDLRITAETLRLQAQIAESAGRPQLGQNFRRAAEMTGLPDEKVLSIYNALRPRASTRRQLLDIADELERDHSATLCARLVREAAEVYERRGVLAP</sequence>
<name>A0A8J3V5R2_9ACTN</name>
<proteinExistence type="predicted"/>